<dbReference type="KEGG" id="fya:KMW28_15550"/>
<dbReference type="PROSITE" id="PS51819">
    <property type="entry name" value="VOC"/>
    <property type="match status" value="1"/>
</dbReference>
<reference evidence="2 3" key="1">
    <citation type="submission" date="2021-05" db="EMBL/GenBank/DDBJ databases">
        <title>Comparative genomic studies on the polysaccharide-degrading batcterial strains of the Flammeovirga genus.</title>
        <authorList>
            <person name="Zewei F."/>
            <person name="Zheng Z."/>
            <person name="Yu L."/>
            <person name="Ruyue G."/>
            <person name="Yanhong M."/>
            <person name="Yuanyuan C."/>
            <person name="Jingyan G."/>
            <person name="Wenjun H."/>
        </authorList>
    </citation>
    <scope>NUCLEOTIDE SEQUENCE [LARGE SCALE GENOMIC DNA]</scope>
    <source>
        <strain evidence="2 3">NBRC:100898</strain>
    </source>
</reference>
<dbReference type="CDD" id="cd06587">
    <property type="entry name" value="VOC"/>
    <property type="match status" value="1"/>
</dbReference>
<dbReference type="Proteomes" id="UP000678679">
    <property type="component" value="Chromosome 1"/>
</dbReference>
<dbReference type="InterPro" id="IPR029068">
    <property type="entry name" value="Glyas_Bleomycin-R_OHBP_Dase"/>
</dbReference>
<feature type="domain" description="VOC" evidence="1">
    <location>
        <begin position="2"/>
        <end position="114"/>
    </location>
</feature>
<keyword evidence="3" id="KW-1185">Reference proteome</keyword>
<evidence type="ECO:0000313" key="3">
    <source>
        <dbReference type="Proteomes" id="UP000678679"/>
    </source>
</evidence>
<protein>
    <recommendedName>
        <fullName evidence="1">VOC domain-containing protein</fullName>
    </recommendedName>
</protein>
<sequence>MNIQHLTLDCRFIEAQKLFYSKVLGFELLEETLLKFSVQIGSSRLTFKKSLEAKPYHFAFNIPFNQIDEAKHWLEERARLIPYEEKEVVDFSAWNAEAMYFKDKDHNIVEFIGRRNLNQKATKSFDVHNISCVSEIGLPSKEISSIYQELAKCNLPIYDGNMDRFCAIGDEYGLFICIDNEKKTEWFPTDIYPEIISFTLDFDNDGVDYHLNCLEGKLDIKKQAKP</sequence>
<dbReference type="AlphaFoldDB" id="A0AAX1N159"/>
<evidence type="ECO:0000259" key="1">
    <source>
        <dbReference type="PROSITE" id="PS51819"/>
    </source>
</evidence>
<evidence type="ECO:0000313" key="2">
    <source>
        <dbReference type="EMBL" id="QWG01067.1"/>
    </source>
</evidence>
<dbReference type="RefSeq" id="WP_169662639.1">
    <property type="nucleotide sequence ID" value="NZ_CP076132.1"/>
</dbReference>
<dbReference type="InterPro" id="IPR037523">
    <property type="entry name" value="VOC_core"/>
</dbReference>
<dbReference type="Gene3D" id="3.10.180.10">
    <property type="entry name" value="2,3-Dihydroxybiphenyl 1,2-Dioxygenase, domain 1"/>
    <property type="match status" value="1"/>
</dbReference>
<accession>A0AAX1N159</accession>
<gene>
    <name evidence="2" type="ORF">KMW28_15550</name>
</gene>
<dbReference type="SUPFAM" id="SSF54593">
    <property type="entry name" value="Glyoxalase/Bleomycin resistance protein/Dihydroxybiphenyl dioxygenase"/>
    <property type="match status" value="1"/>
</dbReference>
<dbReference type="EMBL" id="CP076132">
    <property type="protein sequence ID" value="QWG01067.1"/>
    <property type="molecule type" value="Genomic_DNA"/>
</dbReference>
<name>A0AAX1N159_9BACT</name>
<proteinExistence type="predicted"/>
<organism evidence="2 3">
    <name type="scientific">Flammeovirga yaeyamensis</name>
    <dbReference type="NCBI Taxonomy" id="367791"/>
    <lineage>
        <taxon>Bacteria</taxon>
        <taxon>Pseudomonadati</taxon>
        <taxon>Bacteroidota</taxon>
        <taxon>Cytophagia</taxon>
        <taxon>Cytophagales</taxon>
        <taxon>Flammeovirgaceae</taxon>
        <taxon>Flammeovirga</taxon>
    </lineage>
</organism>